<dbReference type="Gene3D" id="3.40.50.1000">
    <property type="entry name" value="HAD superfamily/HAD-like"/>
    <property type="match status" value="1"/>
</dbReference>
<organism evidence="2 3">
    <name type="scientific">Phtheirospermum japonicum</name>
    <dbReference type="NCBI Taxonomy" id="374723"/>
    <lineage>
        <taxon>Eukaryota</taxon>
        <taxon>Viridiplantae</taxon>
        <taxon>Streptophyta</taxon>
        <taxon>Embryophyta</taxon>
        <taxon>Tracheophyta</taxon>
        <taxon>Spermatophyta</taxon>
        <taxon>Magnoliopsida</taxon>
        <taxon>eudicotyledons</taxon>
        <taxon>Gunneridae</taxon>
        <taxon>Pentapetalae</taxon>
        <taxon>asterids</taxon>
        <taxon>lamiids</taxon>
        <taxon>Lamiales</taxon>
        <taxon>Orobanchaceae</taxon>
        <taxon>Orobanchaceae incertae sedis</taxon>
        <taxon>Phtheirospermum</taxon>
    </lineage>
</organism>
<protein>
    <submittedName>
        <fullName evidence="2">Upf0655 protein c17g9.12c</fullName>
    </submittedName>
</protein>
<dbReference type="SUPFAM" id="SSF56784">
    <property type="entry name" value="HAD-like"/>
    <property type="match status" value="1"/>
</dbReference>
<dbReference type="InterPro" id="IPR004305">
    <property type="entry name" value="Thiaminase-2/PQQC"/>
</dbReference>
<dbReference type="SUPFAM" id="SSF48613">
    <property type="entry name" value="Heme oxygenase-like"/>
    <property type="match status" value="1"/>
</dbReference>
<dbReference type="OrthoDB" id="10028886at2759"/>
<comment type="caution">
    <text evidence="2">The sequence shown here is derived from an EMBL/GenBank/DDBJ whole genome shotgun (WGS) entry which is preliminary data.</text>
</comment>
<dbReference type="Pfam" id="PF03070">
    <property type="entry name" value="TENA_THI-4"/>
    <property type="match status" value="1"/>
</dbReference>
<accession>A0A830BMD8</accession>
<dbReference type="AlphaFoldDB" id="A0A830BMD8"/>
<evidence type="ECO:0000313" key="2">
    <source>
        <dbReference type="EMBL" id="GFP85393.1"/>
    </source>
</evidence>
<dbReference type="PANTHER" id="PTHR43198:SF9">
    <property type="entry name" value="AMINOPYRIMIDINE AMINOHYDROLASE, MITOCHONDRIAL ISOFORM X1-RELATED"/>
    <property type="match status" value="1"/>
</dbReference>
<dbReference type="CDD" id="cd19368">
    <property type="entry name" value="TenA_C_AtTH2-like"/>
    <property type="match status" value="1"/>
</dbReference>
<dbReference type="PANTHER" id="PTHR43198">
    <property type="entry name" value="BIFUNCTIONAL TH2 PROTEIN"/>
    <property type="match status" value="1"/>
</dbReference>
<dbReference type="InterPro" id="IPR050967">
    <property type="entry name" value="Thiamine_Salvage_TenA"/>
</dbReference>
<reference evidence="2" key="1">
    <citation type="submission" date="2020-07" db="EMBL/GenBank/DDBJ databases">
        <title>Ethylene signaling mediates host invasion by parasitic plants.</title>
        <authorList>
            <person name="Yoshida S."/>
        </authorList>
    </citation>
    <scope>NUCLEOTIDE SEQUENCE</scope>
    <source>
        <strain evidence="2">Okayama</strain>
    </source>
</reference>
<gene>
    <name evidence="2" type="ORF">PHJA_000683000</name>
</gene>
<dbReference type="EMBL" id="BMAC01000104">
    <property type="protein sequence ID" value="GFP85393.1"/>
    <property type="molecule type" value="Genomic_DNA"/>
</dbReference>
<dbReference type="InterPro" id="IPR016084">
    <property type="entry name" value="Haem_Oase-like_multi-hlx"/>
</dbReference>
<dbReference type="Gene3D" id="1.20.910.10">
    <property type="entry name" value="Heme oxygenase-like"/>
    <property type="match status" value="1"/>
</dbReference>
<keyword evidence="3" id="KW-1185">Reference proteome</keyword>
<feature type="domain" description="Thiaminase-2/PQQC" evidence="1">
    <location>
        <begin position="148"/>
        <end position="239"/>
    </location>
</feature>
<dbReference type="GO" id="GO:0006772">
    <property type="term" value="P:thiamine metabolic process"/>
    <property type="evidence" value="ECO:0007669"/>
    <property type="project" value="UniProtKB-ARBA"/>
</dbReference>
<evidence type="ECO:0000313" key="3">
    <source>
        <dbReference type="Proteomes" id="UP000653305"/>
    </source>
</evidence>
<evidence type="ECO:0000259" key="1">
    <source>
        <dbReference type="Pfam" id="PF03070"/>
    </source>
</evidence>
<sequence>MEGSDEFGGIAKRLWNKLRNERALALYSPYVVCLGSGNLDPDSFLHCISQDVYFLRAFAQAYELAEEYADDDEDKEAIVTLRKRVLKRLRNQDALISEWGFEPPKDTACDDSTAKYTEFLKETASGKVGGEKHSVNIVTPFEKTKLAAYTLSAISPCMRLYSFISKEIQALLGPDESDHHHVYKKWLNSLSSEKFEASASRIEELLDKLSVSLTGEELDVVERLYHRAMRLELDFIWSQSVVQQTIVPFSCLRNKNAEGNLIIFCDFDLTCTAIDSSALLAELAIVAASDVSESADIRTSWNDLFGQYVDEYQQCIDSIVPIEAVIDKSGGLDYEGLCKALEQISDVEKSATSRMVRSEVLKGLNLTEIRRAGERLAFQEGCKRFFKDLMAESKNPVKDVHVLSYCWSGDLIKSAFSSGDEITLNVHSNDLIYEESISTGNMITNMESPMDKLRAFNKITKSTTNISVKPPTVYIGGSVGDLLCLLEADVGIVIGSSTSLMRLGNHFGVSFVPLFSGLVSKQRELTESGNLNRKGTSNVIYTVSNWDEIYAFVLGQ</sequence>
<dbReference type="Proteomes" id="UP000653305">
    <property type="component" value="Unassembled WGS sequence"/>
</dbReference>
<dbReference type="GO" id="GO:0005829">
    <property type="term" value="C:cytosol"/>
    <property type="evidence" value="ECO:0007669"/>
    <property type="project" value="TreeGrafter"/>
</dbReference>
<dbReference type="InterPro" id="IPR023214">
    <property type="entry name" value="HAD_sf"/>
</dbReference>
<dbReference type="InterPro" id="IPR036412">
    <property type="entry name" value="HAD-like_sf"/>
</dbReference>
<name>A0A830BMD8_9LAMI</name>
<proteinExistence type="predicted"/>